<dbReference type="Proteomes" id="UP000607397">
    <property type="component" value="Unassembled WGS sequence"/>
</dbReference>
<keyword evidence="2" id="KW-0812">Transmembrane</keyword>
<dbReference type="PANTHER" id="PTHR35734">
    <property type="entry name" value="OS01G0805200 PROTEIN"/>
    <property type="match status" value="1"/>
</dbReference>
<evidence type="ECO:0000256" key="2">
    <source>
        <dbReference type="SAM" id="Phobius"/>
    </source>
</evidence>
<evidence type="ECO:0000313" key="3">
    <source>
        <dbReference type="EMBL" id="NCJ05876.1"/>
    </source>
</evidence>
<keyword evidence="2" id="KW-1133">Transmembrane helix</keyword>
<organism evidence="3 4">
    <name type="scientific">Petrachloros mirabilis ULC683</name>
    <dbReference type="NCBI Taxonomy" id="2781853"/>
    <lineage>
        <taxon>Bacteria</taxon>
        <taxon>Bacillati</taxon>
        <taxon>Cyanobacteriota</taxon>
        <taxon>Cyanophyceae</taxon>
        <taxon>Synechococcales</taxon>
        <taxon>Petrachlorosaceae</taxon>
        <taxon>Petrachloros</taxon>
        <taxon>Petrachloros mirabilis</taxon>
    </lineage>
</organism>
<dbReference type="InterPro" id="IPR021562">
    <property type="entry name" value="DUF3007"/>
</dbReference>
<keyword evidence="2" id="KW-0472">Membrane</keyword>
<proteinExistence type="predicted"/>
<evidence type="ECO:0000256" key="1">
    <source>
        <dbReference type="SAM" id="MobiDB-lite"/>
    </source>
</evidence>
<feature type="transmembrane region" description="Helical" evidence="2">
    <location>
        <begin position="7"/>
        <end position="24"/>
    </location>
</feature>
<dbReference type="PANTHER" id="PTHR35734:SF1">
    <property type="entry name" value="OS01G0805200 PROTEIN"/>
    <property type="match status" value="1"/>
</dbReference>
<sequence length="115" mass="12627">MRRIDVLAIGLGVFLFGGGVYMALRVVGVEALNAGLWSQVVLVLGLLGWLVTYLTRVATHKMTYFQQLEDYETAVLQKRLDEMTPEELATLQDELADEPAAATEPMPSEGAPTED</sequence>
<name>A0A8K1ZXM0_9CYAN</name>
<dbReference type="Pfam" id="PF11460">
    <property type="entry name" value="DUF3007"/>
    <property type="match status" value="1"/>
</dbReference>
<dbReference type="EMBL" id="WVIC01000007">
    <property type="protein sequence ID" value="NCJ05876.1"/>
    <property type="molecule type" value="Genomic_DNA"/>
</dbReference>
<comment type="caution">
    <text evidence="3">The sequence shown here is derived from an EMBL/GenBank/DDBJ whole genome shotgun (WGS) entry which is preliminary data.</text>
</comment>
<accession>A0A8K1ZXM0</accession>
<dbReference type="AlphaFoldDB" id="A0A8K1ZXM0"/>
<protein>
    <submittedName>
        <fullName evidence="3">DUF3007 family protein</fullName>
    </submittedName>
</protein>
<keyword evidence="4" id="KW-1185">Reference proteome</keyword>
<evidence type="ECO:0000313" key="4">
    <source>
        <dbReference type="Proteomes" id="UP000607397"/>
    </source>
</evidence>
<feature type="region of interest" description="Disordered" evidence="1">
    <location>
        <begin position="93"/>
        <end position="115"/>
    </location>
</feature>
<reference evidence="3" key="1">
    <citation type="submission" date="2019-12" db="EMBL/GenBank/DDBJ databases">
        <title>High-Quality draft genome sequences of three cyanobacteria isolated from the limestone walls of the Old Cathedral of Coimbra.</title>
        <authorList>
            <person name="Tiago I."/>
            <person name="Soares F."/>
            <person name="Portugal A."/>
        </authorList>
    </citation>
    <scope>NUCLEOTIDE SEQUENCE [LARGE SCALE GENOMIC DNA]</scope>
    <source>
        <strain evidence="3">C</strain>
    </source>
</reference>
<gene>
    <name evidence="3" type="ORF">GS597_04990</name>
</gene>
<dbReference type="RefSeq" id="WP_161824354.1">
    <property type="nucleotide sequence ID" value="NZ_WVIC01000007.1"/>
</dbReference>
<feature type="transmembrane region" description="Helical" evidence="2">
    <location>
        <begin position="36"/>
        <end position="55"/>
    </location>
</feature>